<dbReference type="GO" id="GO:0015768">
    <property type="term" value="P:maltose transport"/>
    <property type="evidence" value="ECO:0007669"/>
    <property type="project" value="TreeGrafter"/>
</dbReference>
<dbReference type="GO" id="GO:0042597">
    <property type="term" value="C:periplasmic space"/>
    <property type="evidence" value="ECO:0007669"/>
    <property type="project" value="UniProtKB-SubCell"/>
</dbReference>
<evidence type="ECO:0000313" key="8">
    <source>
        <dbReference type="Proteomes" id="UP000199495"/>
    </source>
</evidence>
<reference evidence="7 8" key="1">
    <citation type="submission" date="2016-10" db="EMBL/GenBank/DDBJ databases">
        <authorList>
            <person name="de Groot N.N."/>
        </authorList>
    </citation>
    <scope>NUCLEOTIDE SEQUENCE [LARGE SCALE GENOMIC DNA]</scope>
    <source>
        <strain evidence="7 8">CGMCC 1.10267</strain>
    </source>
</reference>
<dbReference type="GO" id="GO:1901982">
    <property type="term" value="F:maltose binding"/>
    <property type="evidence" value="ECO:0007669"/>
    <property type="project" value="TreeGrafter"/>
</dbReference>
<keyword evidence="4 6" id="KW-0732">Signal</keyword>
<dbReference type="STRING" id="440168.SAMN04487974_102499"/>
<keyword evidence="8" id="KW-1185">Reference proteome</keyword>
<dbReference type="GO" id="GO:0015144">
    <property type="term" value="F:carbohydrate transmembrane transporter activity"/>
    <property type="evidence" value="ECO:0007669"/>
    <property type="project" value="InterPro"/>
</dbReference>
<organism evidence="7 8">
    <name type="scientific">Pelagibacterium luteolum</name>
    <dbReference type="NCBI Taxonomy" id="440168"/>
    <lineage>
        <taxon>Bacteria</taxon>
        <taxon>Pseudomonadati</taxon>
        <taxon>Pseudomonadota</taxon>
        <taxon>Alphaproteobacteria</taxon>
        <taxon>Hyphomicrobiales</taxon>
        <taxon>Devosiaceae</taxon>
        <taxon>Pelagibacterium</taxon>
    </lineage>
</organism>
<dbReference type="GO" id="GO:0055052">
    <property type="term" value="C:ATP-binding cassette (ABC) transporter complex, substrate-binding subunit-containing"/>
    <property type="evidence" value="ECO:0007669"/>
    <property type="project" value="TreeGrafter"/>
</dbReference>
<dbReference type="PRINTS" id="PR00181">
    <property type="entry name" value="MALTOSEBP"/>
</dbReference>
<evidence type="ECO:0000256" key="5">
    <source>
        <dbReference type="ARBA" id="ARBA00022764"/>
    </source>
</evidence>
<dbReference type="InterPro" id="IPR006059">
    <property type="entry name" value="SBP"/>
</dbReference>
<evidence type="ECO:0000256" key="1">
    <source>
        <dbReference type="ARBA" id="ARBA00008520"/>
    </source>
</evidence>
<evidence type="ECO:0000256" key="6">
    <source>
        <dbReference type="RuleBase" id="RU365005"/>
    </source>
</evidence>
<dbReference type="PANTHER" id="PTHR30061:SF50">
    <property type="entry name" value="MALTOSE_MALTODEXTRIN-BINDING PERIPLASMIC PROTEIN"/>
    <property type="match status" value="1"/>
</dbReference>
<proteinExistence type="inferred from homology"/>
<evidence type="ECO:0000313" key="7">
    <source>
        <dbReference type="EMBL" id="SDG41645.1"/>
    </source>
</evidence>
<dbReference type="Gene3D" id="3.40.190.10">
    <property type="entry name" value="Periplasmic binding protein-like II"/>
    <property type="match status" value="2"/>
</dbReference>
<dbReference type="RefSeq" id="WP_090593541.1">
    <property type="nucleotide sequence ID" value="NZ_FNCS01000002.1"/>
</dbReference>
<comment type="similarity">
    <text evidence="1 6">Belongs to the bacterial solute-binding protein 1 family.</text>
</comment>
<protein>
    <recommendedName>
        <fullName evidence="6">Maltodextrin-binding protein</fullName>
    </recommendedName>
</protein>
<keyword evidence="3 6" id="KW-0762">Sugar transport</keyword>
<evidence type="ECO:0000256" key="2">
    <source>
        <dbReference type="ARBA" id="ARBA00022448"/>
    </source>
</evidence>
<dbReference type="Proteomes" id="UP000199495">
    <property type="component" value="Unassembled WGS sequence"/>
</dbReference>
<sequence length="390" mass="40906">MKNKAFSLAGALVVLAASTSLTLAFEDGAIVIWQDDRAPDLLTEIGAQFEEDLGIRVIVENVDPLTDRFQQAAATGDGPDIVMWAHDRFGEWAAGGLLSPVTPSAAVVEGILPSAMEAVTFDGSVWGYPVAVEAIGLVYNRDLVDTPPESFEEIMDMEFDEGITPIMWAYNDTYFTFPMLAANGGYSFQMVDGAYDGSDTGVNTEGAIQGGQVLADLIESGTMPAGVDYGVMDGAFANGEVAMIINGPWSWGAYQDAGVDVGVAALPSVAGSPSKPFLGVQALALNAASPNQDLAVEFIENYLLTDENIQLWNSTGALGVPTDISVGAAEDDDKIVQTLANAEVGVPMPSNPEMGAFWSAMEPALSNITTGATSVEQALNDAASRILGEQ</sequence>
<evidence type="ECO:0000256" key="3">
    <source>
        <dbReference type="ARBA" id="ARBA00022597"/>
    </source>
</evidence>
<dbReference type="EMBL" id="FNCS01000002">
    <property type="protein sequence ID" value="SDG41645.1"/>
    <property type="molecule type" value="Genomic_DNA"/>
</dbReference>
<comment type="subcellular location">
    <subcellularLocation>
        <location evidence="6">Periplasm</location>
    </subcellularLocation>
</comment>
<keyword evidence="2 6" id="KW-0813">Transport</keyword>
<dbReference type="NCBIfam" id="NF007011">
    <property type="entry name" value="PRK09474.1"/>
    <property type="match status" value="1"/>
</dbReference>
<dbReference type="OrthoDB" id="7319459at2"/>
<dbReference type="AlphaFoldDB" id="A0A1G7U214"/>
<keyword evidence="5 6" id="KW-0574">Periplasm</keyword>
<feature type="signal peptide" evidence="6">
    <location>
        <begin position="1"/>
        <end position="24"/>
    </location>
</feature>
<dbReference type="GO" id="GO:0042956">
    <property type="term" value="P:maltodextrin transmembrane transport"/>
    <property type="evidence" value="ECO:0007669"/>
    <property type="project" value="TreeGrafter"/>
</dbReference>
<feature type="chain" id="PRO_5013429250" description="Maltodextrin-binding protein" evidence="6">
    <location>
        <begin position="25"/>
        <end position="390"/>
    </location>
</feature>
<dbReference type="PANTHER" id="PTHR30061">
    <property type="entry name" value="MALTOSE-BINDING PERIPLASMIC PROTEIN"/>
    <property type="match status" value="1"/>
</dbReference>
<accession>A0A1G7U214</accession>
<name>A0A1G7U214_9HYPH</name>
<evidence type="ECO:0000256" key="4">
    <source>
        <dbReference type="ARBA" id="ARBA00022729"/>
    </source>
</evidence>
<dbReference type="Pfam" id="PF01547">
    <property type="entry name" value="SBP_bac_1"/>
    <property type="match status" value="1"/>
</dbReference>
<dbReference type="SUPFAM" id="SSF53850">
    <property type="entry name" value="Periplasmic binding protein-like II"/>
    <property type="match status" value="1"/>
</dbReference>
<dbReference type="InterPro" id="IPR006060">
    <property type="entry name" value="Maltose/Cyclodextrin-bd"/>
</dbReference>
<gene>
    <name evidence="7" type="ORF">SAMN04487974_102499</name>
</gene>
<comment type="function">
    <text evidence="6">Part of the ABC transporter complex MalEFGK involved in maltose/maltodextrin import. Binds maltose and higher maltodextrins.</text>
</comment>